<feature type="non-terminal residue" evidence="1">
    <location>
        <position position="1"/>
    </location>
</feature>
<name>A0ABS8SYB0_DATST</name>
<accession>A0ABS8SYB0</accession>
<dbReference type="Proteomes" id="UP000823775">
    <property type="component" value="Unassembled WGS sequence"/>
</dbReference>
<protein>
    <submittedName>
        <fullName evidence="1">Uncharacterized protein</fullName>
    </submittedName>
</protein>
<organism evidence="1 2">
    <name type="scientific">Datura stramonium</name>
    <name type="common">Jimsonweed</name>
    <name type="synonym">Common thornapple</name>
    <dbReference type="NCBI Taxonomy" id="4076"/>
    <lineage>
        <taxon>Eukaryota</taxon>
        <taxon>Viridiplantae</taxon>
        <taxon>Streptophyta</taxon>
        <taxon>Embryophyta</taxon>
        <taxon>Tracheophyta</taxon>
        <taxon>Spermatophyta</taxon>
        <taxon>Magnoliopsida</taxon>
        <taxon>eudicotyledons</taxon>
        <taxon>Gunneridae</taxon>
        <taxon>Pentapetalae</taxon>
        <taxon>asterids</taxon>
        <taxon>lamiids</taxon>
        <taxon>Solanales</taxon>
        <taxon>Solanaceae</taxon>
        <taxon>Solanoideae</taxon>
        <taxon>Datureae</taxon>
        <taxon>Datura</taxon>
    </lineage>
</organism>
<gene>
    <name evidence="1" type="ORF">HAX54_051588</name>
</gene>
<proteinExistence type="predicted"/>
<reference evidence="1 2" key="1">
    <citation type="journal article" date="2021" name="BMC Genomics">
        <title>Datura genome reveals duplications of psychoactive alkaloid biosynthetic genes and high mutation rate following tissue culture.</title>
        <authorList>
            <person name="Rajewski A."/>
            <person name="Carter-House D."/>
            <person name="Stajich J."/>
            <person name="Litt A."/>
        </authorList>
    </citation>
    <scope>NUCLEOTIDE SEQUENCE [LARGE SCALE GENOMIC DNA]</scope>
    <source>
        <strain evidence="1">AR-01</strain>
    </source>
</reference>
<evidence type="ECO:0000313" key="1">
    <source>
        <dbReference type="EMBL" id="MCD7463868.1"/>
    </source>
</evidence>
<comment type="caution">
    <text evidence="1">The sequence shown here is derived from an EMBL/GenBank/DDBJ whole genome shotgun (WGS) entry which is preliminary data.</text>
</comment>
<keyword evidence="2" id="KW-1185">Reference proteome</keyword>
<evidence type="ECO:0000313" key="2">
    <source>
        <dbReference type="Proteomes" id="UP000823775"/>
    </source>
</evidence>
<sequence>LITNRSERSWEDTEKAVKVKSHTTDGSYGLYELTMDRIVWSWKESEKLTKIGLRTKGNRTDRTFYGQFILYDRALRFRNNDEVSRKQRSGSTTRRIV</sequence>
<dbReference type="EMBL" id="JACEIK010000921">
    <property type="protein sequence ID" value="MCD7463868.1"/>
    <property type="molecule type" value="Genomic_DNA"/>
</dbReference>